<evidence type="ECO:0000313" key="4">
    <source>
        <dbReference type="Proteomes" id="UP000683429"/>
    </source>
</evidence>
<reference evidence="1 4" key="2">
    <citation type="submission" date="2021-06" db="EMBL/GenBank/DDBJ databases">
        <title>Whole genome sequence of Paenibacillus sophorae DSM23020 for comparative genomics.</title>
        <authorList>
            <person name="Kim M.-J."/>
            <person name="Lee G."/>
            <person name="Shin J.-H."/>
        </authorList>
    </citation>
    <scope>NUCLEOTIDE SEQUENCE [LARGE SCALE GENOMIC DNA]</scope>
    <source>
        <strain evidence="1 4">DSM 23020</strain>
    </source>
</reference>
<reference evidence="2 3" key="1">
    <citation type="submission" date="2016-10" db="EMBL/GenBank/DDBJ databases">
        <authorList>
            <person name="de Groot N.N."/>
        </authorList>
    </citation>
    <scope>NUCLEOTIDE SEQUENCE [LARGE SCALE GENOMIC DNA]</scope>
    <source>
        <strain evidence="2 3">CGMCC 1.10238</strain>
    </source>
</reference>
<keyword evidence="4" id="KW-1185">Reference proteome</keyword>
<proteinExistence type="predicted"/>
<protein>
    <recommendedName>
        <fullName evidence="5">Phage major capsid protein E</fullName>
    </recommendedName>
</protein>
<dbReference type="RefSeq" id="WP_036600908.1">
    <property type="nucleotide sequence ID" value="NZ_CP076607.1"/>
</dbReference>
<dbReference type="Proteomes" id="UP000683429">
    <property type="component" value="Chromosome"/>
</dbReference>
<sequence length="328" mass="37206">MRNNKLIQLGIDLSKGTTGNYSTEEANDKLRESLNKLMGSEDGKFNAKAFRKNKIEIFEILEEVIDARVEEGLKDQFEQFVDYRSVKFGDKLSFLPETDELFEVAEIAGGTNNLNRQRLTYGRPYQITTGWEGVKIYEELERFLAGYIDWVKLVDKVERSFKREITEKIFTAIKAAYNALSAPYRYGGAWDIDQFDTLVSHVEAVSGLKPMVIGTRKAVRKAVPEFISDKMKDERNQDGYFKTIDGITFGIIPQAHKIGSTDFAIDDDFLLVLPNGDEKIVKFVMEGEALIEDGEGKTNADDSKEYSVRKKFGIGVETTAKYGVYILE</sequence>
<evidence type="ECO:0008006" key="5">
    <source>
        <dbReference type="Google" id="ProtNLM"/>
    </source>
</evidence>
<dbReference type="OrthoDB" id="2078600at2"/>
<dbReference type="Proteomes" id="UP000198809">
    <property type="component" value="Unassembled WGS sequence"/>
</dbReference>
<accession>A0A1H8JLT9</accession>
<dbReference type="EMBL" id="CP076607">
    <property type="protein sequence ID" value="QWU13395.1"/>
    <property type="molecule type" value="Genomic_DNA"/>
</dbReference>
<dbReference type="EMBL" id="FODH01000003">
    <property type="protein sequence ID" value="SEN81277.1"/>
    <property type="molecule type" value="Genomic_DNA"/>
</dbReference>
<gene>
    <name evidence="1" type="ORF">KP014_15450</name>
    <name evidence="2" type="ORF">SAMN04487895_10361</name>
</gene>
<evidence type="ECO:0000313" key="2">
    <source>
        <dbReference type="EMBL" id="SEN81277.1"/>
    </source>
</evidence>
<evidence type="ECO:0000313" key="1">
    <source>
        <dbReference type="EMBL" id="QWU13395.1"/>
    </source>
</evidence>
<name>A0A1H8JLT9_9BACL</name>
<evidence type="ECO:0000313" key="3">
    <source>
        <dbReference type="Proteomes" id="UP000198809"/>
    </source>
</evidence>
<dbReference type="STRING" id="1333845.SAMN04487895_10361"/>
<organism evidence="2 3">
    <name type="scientific">Paenibacillus sophorae</name>
    <dbReference type="NCBI Taxonomy" id="1333845"/>
    <lineage>
        <taxon>Bacteria</taxon>
        <taxon>Bacillati</taxon>
        <taxon>Bacillota</taxon>
        <taxon>Bacilli</taxon>
        <taxon>Bacillales</taxon>
        <taxon>Paenibacillaceae</taxon>
        <taxon>Paenibacillus</taxon>
    </lineage>
</organism>
<dbReference type="AlphaFoldDB" id="A0A1H8JLT9"/>